<comment type="caution">
    <text evidence="10">The sequence shown here is derived from an EMBL/GenBank/DDBJ whole genome shotgun (WGS) entry which is preliminary data.</text>
</comment>
<feature type="transmembrane region" description="Helical" evidence="8">
    <location>
        <begin position="6"/>
        <end position="23"/>
    </location>
</feature>
<dbReference type="OrthoDB" id="4713066at2759"/>
<comment type="subcellular location">
    <subcellularLocation>
        <location evidence="2">Endosome membrane</location>
        <topology evidence="2">Peripheral membrane protein</topology>
    </subcellularLocation>
    <subcellularLocation>
        <location evidence="1">Late endosome membrane</location>
    </subcellularLocation>
    <subcellularLocation>
        <location evidence="3">Lysosome membrane</location>
        <topology evidence="3">Peripheral membrane protein</topology>
        <orientation evidence="3">Cytoplasmic side</orientation>
    </subcellularLocation>
</comment>
<evidence type="ECO:0000256" key="8">
    <source>
        <dbReference type="SAM" id="Phobius"/>
    </source>
</evidence>
<evidence type="ECO:0000313" key="11">
    <source>
        <dbReference type="Proteomes" id="UP000663852"/>
    </source>
</evidence>
<dbReference type="EMBL" id="CAJNOJ010000049">
    <property type="protein sequence ID" value="CAF0959746.1"/>
    <property type="molecule type" value="Genomic_DNA"/>
</dbReference>
<organism evidence="10 11">
    <name type="scientific">Adineta ricciae</name>
    <name type="common">Rotifer</name>
    <dbReference type="NCBI Taxonomy" id="249248"/>
    <lineage>
        <taxon>Eukaryota</taxon>
        <taxon>Metazoa</taxon>
        <taxon>Spiralia</taxon>
        <taxon>Gnathifera</taxon>
        <taxon>Rotifera</taxon>
        <taxon>Eurotatoria</taxon>
        <taxon>Bdelloidea</taxon>
        <taxon>Adinetida</taxon>
        <taxon>Adinetidae</taxon>
        <taxon>Adineta</taxon>
    </lineage>
</organism>
<proteinExistence type="inferred from homology"/>
<dbReference type="Pfam" id="PF10601">
    <property type="entry name" value="zf-LITAF-like"/>
    <property type="match status" value="1"/>
</dbReference>
<feature type="domain" description="LITAF" evidence="9">
    <location>
        <begin position="100"/>
        <end position="187"/>
    </location>
</feature>
<keyword evidence="8" id="KW-1133">Transmembrane helix</keyword>
<dbReference type="GO" id="GO:0031902">
    <property type="term" value="C:late endosome membrane"/>
    <property type="evidence" value="ECO:0007669"/>
    <property type="project" value="UniProtKB-SubCell"/>
</dbReference>
<evidence type="ECO:0000256" key="7">
    <source>
        <dbReference type="ARBA" id="ARBA00023136"/>
    </source>
</evidence>
<evidence type="ECO:0000256" key="6">
    <source>
        <dbReference type="ARBA" id="ARBA00022833"/>
    </source>
</evidence>
<keyword evidence="8" id="KW-0812">Transmembrane</keyword>
<dbReference type="AlphaFoldDB" id="A0A814E0Q0"/>
<dbReference type="PANTHER" id="PTHR23292:SF6">
    <property type="entry name" value="FI16602P1-RELATED"/>
    <property type="match status" value="1"/>
</dbReference>
<evidence type="ECO:0000259" key="9">
    <source>
        <dbReference type="PROSITE" id="PS51837"/>
    </source>
</evidence>
<dbReference type="PANTHER" id="PTHR23292">
    <property type="entry name" value="LIPOPOLYSACCHARIDE-INDUCED TUMOR NECROSIS FACTOR-ALPHA FACTOR"/>
    <property type="match status" value="1"/>
</dbReference>
<protein>
    <recommendedName>
        <fullName evidence="9">LITAF domain-containing protein</fullName>
    </recommendedName>
</protein>
<evidence type="ECO:0000256" key="2">
    <source>
        <dbReference type="ARBA" id="ARBA00004481"/>
    </source>
</evidence>
<keyword evidence="7 8" id="KW-0472">Membrane</keyword>
<keyword evidence="5" id="KW-0479">Metal-binding</keyword>
<dbReference type="SMART" id="SM00714">
    <property type="entry name" value="LITAF"/>
    <property type="match status" value="1"/>
</dbReference>
<evidence type="ECO:0000313" key="10">
    <source>
        <dbReference type="EMBL" id="CAF0959746.1"/>
    </source>
</evidence>
<name>A0A814E0Q0_ADIRI</name>
<reference evidence="10" key="1">
    <citation type="submission" date="2021-02" db="EMBL/GenBank/DDBJ databases">
        <authorList>
            <person name="Nowell W R."/>
        </authorList>
    </citation>
    <scope>NUCLEOTIDE SEQUENCE</scope>
</reference>
<keyword evidence="6" id="KW-0862">Zinc</keyword>
<dbReference type="InterPro" id="IPR006629">
    <property type="entry name" value="LITAF"/>
</dbReference>
<feature type="transmembrane region" description="Helical" evidence="8">
    <location>
        <begin position="143"/>
        <end position="163"/>
    </location>
</feature>
<dbReference type="PROSITE" id="PS51837">
    <property type="entry name" value="LITAF"/>
    <property type="match status" value="1"/>
</dbReference>
<accession>A0A814E0Q0</accession>
<dbReference type="GO" id="GO:0008270">
    <property type="term" value="F:zinc ion binding"/>
    <property type="evidence" value="ECO:0007669"/>
    <property type="project" value="TreeGrafter"/>
</dbReference>
<dbReference type="Proteomes" id="UP000663852">
    <property type="component" value="Unassembled WGS sequence"/>
</dbReference>
<gene>
    <name evidence="10" type="ORF">EDS130_LOCUS12785</name>
</gene>
<evidence type="ECO:0000256" key="3">
    <source>
        <dbReference type="ARBA" id="ARBA00004630"/>
    </source>
</evidence>
<dbReference type="GO" id="GO:0005765">
    <property type="term" value="C:lysosomal membrane"/>
    <property type="evidence" value="ECO:0007669"/>
    <property type="project" value="UniProtKB-SubCell"/>
</dbReference>
<evidence type="ECO:0000256" key="5">
    <source>
        <dbReference type="ARBA" id="ARBA00022723"/>
    </source>
</evidence>
<sequence length="188" mass="20996">MTYLTWILFFIFRLECFFVSFLYQKHILIQLYLIQRQTQERTSSLTIDMANATDPMHPPPYTAHDELKASGGYQQQMPPQPPIQPTYFAAPPPPAVPMYAPATVFQPILSTALLGRTPVAVQCPRCQQQIVTVVQYETGGGTWLIALLICIFGGVFGCCLIPFCVPDCQDAVHTCPACRSLVGRRNVI</sequence>
<dbReference type="InterPro" id="IPR037519">
    <property type="entry name" value="LITAF_fam"/>
</dbReference>
<evidence type="ECO:0000256" key="1">
    <source>
        <dbReference type="ARBA" id="ARBA00004414"/>
    </source>
</evidence>
<evidence type="ECO:0000256" key="4">
    <source>
        <dbReference type="ARBA" id="ARBA00005975"/>
    </source>
</evidence>
<comment type="similarity">
    <text evidence="4">Belongs to the CDIP1/LITAF family.</text>
</comment>